<keyword evidence="2 4" id="KW-0472">Membrane</keyword>
<keyword evidence="4" id="KW-1133">Transmembrane helix</keyword>
<dbReference type="Gene3D" id="2.20.200.10">
    <property type="entry name" value="Outer membrane efflux proteins (OEP)"/>
    <property type="match status" value="1"/>
</dbReference>
<keyword evidence="2 4" id="KW-0812">Transmembrane</keyword>
<comment type="caution">
    <text evidence="5">The sequence shown here is derived from an EMBL/GenBank/DDBJ whole genome shotgun (WGS) entry which is preliminary data.</text>
</comment>
<protein>
    <submittedName>
        <fullName evidence="5">Outer membrane protein OprM</fullName>
    </submittedName>
</protein>
<evidence type="ECO:0000313" key="5">
    <source>
        <dbReference type="EMBL" id="CAA9195275.1"/>
    </source>
</evidence>
<dbReference type="EMBL" id="CADCST010000056">
    <property type="protein sequence ID" value="CAA9195275.1"/>
    <property type="molecule type" value="Genomic_DNA"/>
</dbReference>
<dbReference type="InterPro" id="IPR003423">
    <property type="entry name" value="OMP_efflux"/>
</dbReference>
<dbReference type="InterPro" id="IPR010131">
    <property type="entry name" value="MdtP/NodT-like"/>
</dbReference>
<keyword evidence="2" id="KW-0564">Palmitate</keyword>
<keyword evidence="2" id="KW-0449">Lipoprotein</keyword>
<dbReference type="NCBIfam" id="TIGR01845">
    <property type="entry name" value="outer_NodT"/>
    <property type="match status" value="1"/>
</dbReference>
<dbReference type="Gene3D" id="1.20.1600.10">
    <property type="entry name" value="Outer membrane efflux proteins (OEP)"/>
    <property type="match status" value="1"/>
</dbReference>
<keyword evidence="6" id="KW-1185">Reference proteome</keyword>
<proteinExistence type="inferred from homology"/>
<evidence type="ECO:0000256" key="2">
    <source>
        <dbReference type="RuleBase" id="RU362097"/>
    </source>
</evidence>
<evidence type="ECO:0000313" key="6">
    <source>
        <dbReference type="Proteomes" id="UP000474567"/>
    </source>
</evidence>
<feature type="transmembrane region" description="Helical" evidence="4">
    <location>
        <begin position="21"/>
        <end position="37"/>
    </location>
</feature>
<sequence length="489" mass="53827">MCLKNYIQKVQKSNKKIMKNYITKIVMIVLLITTLISCKVSKDIETPKDAFPENFRNASVSKDTASIGDTEWKNFFTEKDVIQLIDSAVARNNDLQIATKNIEIAHYRFTQSKWGNVPEVNLSVAASTSNPSDNSFTGKNLGQALGQNHINDFTAGATLSWEADIWGKIKNQKKGAFAGYLQSEEVKKALQTTIVANVSKGYYNLLMLDAQLDIARQNLKLNDSTTNIIKLKYDAGQVTSLAIQQSEAQKLNAAQLIPLLEQNIAIQENALSVLTGSFPNSKQRSLRLSALEIKSNNAIGIPSSLVSRRPDVKSAELALKVANANVGITKANLYPALRITAQGGVNSFEASNWFNIPASLFGTVAGGLTQPLLNNKKVRTQYNIAVAEREKAVFGFRQAVLVAVSEVSDALVKVEKLQQQESFLQQRVKTLQQAIKNANLLFKNGMAEYLEVLSAQSNLLQSELELANIKREQLSANTELYRALGGGWK</sequence>
<dbReference type="PANTHER" id="PTHR30203">
    <property type="entry name" value="OUTER MEMBRANE CATION EFFLUX PROTEIN"/>
    <property type="match status" value="1"/>
</dbReference>
<evidence type="ECO:0000256" key="4">
    <source>
        <dbReference type="SAM" id="Phobius"/>
    </source>
</evidence>
<comment type="subcellular location">
    <subcellularLocation>
        <location evidence="2">Cell membrane</location>
        <topology evidence="2">Lipid-anchor</topology>
    </subcellularLocation>
</comment>
<evidence type="ECO:0000256" key="1">
    <source>
        <dbReference type="ARBA" id="ARBA00007613"/>
    </source>
</evidence>
<dbReference type="Proteomes" id="UP000474567">
    <property type="component" value="Unassembled WGS sequence"/>
</dbReference>
<gene>
    <name evidence="5" type="primary">oprM_2</name>
    <name evidence="5" type="ORF">FLACOL7796_00543</name>
</gene>
<feature type="coiled-coil region" evidence="3">
    <location>
        <begin position="414"/>
        <end position="477"/>
    </location>
</feature>
<keyword evidence="3" id="KW-0175">Coiled coil</keyword>
<dbReference type="PANTHER" id="PTHR30203:SF33">
    <property type="entry name" value="BLR4455 PROTEIN"/>
    <property type="match status" value="1"/>
</dbReference>
<evidence type="ECO:0000256" key="3">
    <source>
        <dbReference type="SAM" id="Coils"/>
    </source>
</evidence>
<name>A0ABM8KE58_9FLAO</name>
<dbReference type="SUPFAM" id="SSF56954">
    <property type="entry name" value="Outer membrane efflux proteins (OEP)"/>
    <property type="match status" value="1"/>
</dbReference>
<dbReference type="Pfam" id="PF02321">
    <property type="entry name" value="OEP"/>
    <property type="match status" value="2"/>
</dbReference>
<reference evidence="5 6" key="1">
    <citation type="submission" date="2020-02" db="EMBL/GenBank/DDBJ databases">
        <authorList>
            <person name="Criscuolo A."/>
        </authorList>
    </citation>
    <scope>NUCLEOTIDE SEQUENCE [LARGE SCALE GENOMIC DNA]</scope>
    <source>
        <strain evidence="5">CECT7796</strain>
    </source>
</reference>
<comment type="similarity">
    <text evidence="1 2">Belongs to the outer membrane factor (OMF) (TC 1.B.17) family.</text>
</comment>
<accession>A0ABM8KE58</accession>
<keyword evidence="2" id="KW-1134">Transmembrane beta strand</keyword>
<organism evidence="5 6">
    <name type="scientific">Flavobacterium collinsii</name>
    <dbReference type="NCBI Taxonomy" id="1114861"/>
    <lineage>
        <taxon>Bacteria</taxon>
        <taxon>Pseudomonadati</taxon>
        <taxon>Bacteroidota</taxon>
        <taxon>Flavobacteriia</taxon>
        <taxon>Flavobacteriales</taxon>
        <taxon>Flavobacteriaceae</taxon>
        <taxon>Flavobacterium</taxon>
    </lineage>
</organism>